<comment type="caution">
    <text evidence="7">The sequence shown here is derived from an EMBL/GenBank/DDBJ whole genome shotgun (WGS) entry which is preliminary data.</text>
</comment>
<reference evidence="7 8" key="1">
    <citation type="journal article" date="2015" name="Environ. Microbiol.">
        <title>Metagenome sequence of Elaphomyces granulatus from sporocarp tissue reveals Ascomycota ectomycorrhizal fingerprints of genome expansion and a Proteobacteria-rich microbiome.</title>
        <authorList>
            <person name="Quandt C.A."/>
            <person name="Kohler A."/>
            <person name="Hesse C.N."/>
            <person name="Sharpton T.J."/>
            <person name="Martin F."/>
            <person name="Spatafora J.W."/>
        </authorList>
    </citation>
    <scope>NUCLEOTIDE SEQUENCE [LARGE SCALE GENOMIC DNA]</scope>
    <source>
        <strain evidence="7 8">OSC145934</strain>
    </source>
</reference>
<evidence type="ECO:0000256" key="3">
    <source>
        <dbReference type="ARBA" id="ARBA00022989"/>
    </source>
</evidence>
<evidence type="ECO:0000256" key="5">
    <source>
        <dbReference type="SAM" id="Phobius"/>
    </source>
</evidence>
<organism evidence="7 8">
    <name type="scientific">Elaphomyces granulatus</name>
    <dbReference type="NCBI Taxonomy" id="519963"/>
    <lineage>
        <taxon>Eukaryota</taxon>
        <taxon>Fungi</taxon>
        <taxon>Dikarya</taxon>
        <taxon>Ascomycota</taxon>
        <taxon>Pezizomycotina</taxon>
        <taxon>Eurotiomycetes</taxon>
        <taxon>Eurotiomycetidae</taxon>
        <taxon>Eurotiales</taxon>
        <taxon>Elaphomycetaceae</taxon>
        <taxon>Elaphomyces</taxon>
    </lineage>
</organism>
<feature type="transmembrane region" description="Helical" evidence="5">
    <location>
        <begin position="75"/>
        <end position="98"/>
    </location>
</feature>
<dbReference type="OrthoDB" id="2117453at2759"/>
<gene>
    <name evidence="7" type="ORF">Egran_05814</name>
</gene>
<dbReference type="GO" id="GO:0016020">
    <property type="term" value="C:membrane"/>
    <property type="evidence" value="ECO:0007669"/>
    <property type="project" value="UniProtKB-SubCell"/>
</dbReference>
<keyword evidence="3 5" id="KW-1133">Transmembrane helix</keyword>
<keyword evidence="4 5" id="KW-0472">Membrane</keyword>
<dbReference type="PANTHER" id="PTHR37451:SF1">
    <property type="entry name" value="MARVEL DOMAIN-CONTAINING PROTEIN"/>
    <property type="match status" value="1"/>
</dbReference>
<protein>
    <recommendedName>
        <fullName evidence="6">MARVEL domain-containing protein</fullName>
    </recommendedName>
</protein>
<evidence type="ECO:0000259" key="6">
    <source>
        <dbReference type="Pfam" id="PF01284"/>
    </source>
</evidence>
<comment type="subcellular location">
    <subcellularLocation>
        <location evidence="1">Membrane</location>
        <topology evidence="1">Multi-pass membrane protein</topology>
    </subcellularLocation>
</comment>
<feature type="transmembrane region" description="Helical" evidence="5">
    <location>
        <begin position="46"/>
        <end position="69"/>
    </location>
</feature>
<name>A0A232LQY3_9EURO</name>
<sequence>MAGNALVLPVRIAQAVLAIIVLGLIANTVSWINGHTLGHSWDSANFLLFCSVWTFFIAVPFLVAMPMFAPQFAPIYAMIALDAVTMIFWFAGFIAVAAQIYSPSECTHFNYCRTAQGAAALGAFEWLLFTGASAMDIREVIVSHHSPKSAAPPDLQPAV</sequence>
<evidence type="ECO:0000256" key="4">
    <source>
        <dbReference type="ARBA" id="ARBA00023136"/>
    </source>
</evidence>
<evidence type="ECO:0000313" key="7">
    <source>
        <dbReference type="EMBL" id="OXV06418.1"/>
    </source>
</evidence>
<dbReference type="PANTHER" id="PTHR37451">
    <property type="entry name" value="MARVEL DOMAIN"/>
    <property type="match status" value="1"/>
</dbReference>
<accession>A0A232LQY3</accession>
<dbReference type="InterPro" id="IPR008253">
    <property type="entry name" value="Marvel"/>
</dbReference>
<evidence type="ECO:0000313" key="8">
    <source>
        <dbReference type="Proteomes" id="UP000243515"/>
    </source>
</evidence>
<feature type="transmembrane region" description="Helical" evidence="5">
    <location>
        <begin position="12"/>
        <end position="34"/>
    </location>
</feature>
<dbReference type="Proteomes" id="UP000243515">
    <property type="component" value="Unassembled WGS sequence"/>
</dbReference>
<dbReference type="Pfam" id="PF01284">
    <property type="entry name" value="MARVEL"/>
    <property type="match status" value="1"/>
</dbReference>
<evidence type="ECO:0000256" key="2">
    <source>
        <dbReference type="ARBA" id="ARBA00022692"/>
    </source>
</evidence>
<evidence type="ECO:0000256" key="1">
    <source>
        <dbReference type="ARBA" id="ARBA00004141"/>
    </source>
</evidence>
<proteinExistence type="predicted"/>
<keyword evidence="2 5" id="KW-0812">Transmembrane</keyword>
<feature type="domain" description="MARVEL" evidence="6">
    <location>
        <begin position="9"/>
        <end position="131"/>
    </location>
</feature>
<dbReference type="EMBL" id="NPHW01005764">
    <property type="protein sequence ID" value="OXV06418.1"/>
    <property type="molecule type" value="Genomic_DNA"/>
</dbReference>
<dbReference type="AlphaFoldDB" id="A0A232LQY3"/>
<keyword evidence="8" id="KW-1185">Reference proteome</keyword>